<evidence type="ECO:0000313" key="1">
    <source>
        <dbReference type="EMBL" id="GAB90920.1"/>
    </source>
</evidence>
<keyword evidence="2" id="KW-1185">Reference proteome</keyword>
<sequence length="113" mass="13271">MSIFPNPAAFPRLATAVVIEPHDEWQVCRCRTHLRQQKVPLHRSELVRVRYLADETYFDVIDIFRGPHCNSDRISVERFKHCQYRRHLVGLRGVRQHAIQPVERGRDVATSLT</sequence>
<accession>K6VVK6</accession>
<comment type="caution">
    <text evidence="1">The sequence shown here is derived from an EMBL/GenBank/DDBJ whole genome shotgun (WGS) entry which is preliminary data.</text>
</comment>
<gene>
    <name evidence="1" type="ORF">GORHZ_119_00480</name>
</gene>
<dbReference type="Proteomes" id="UP000008363">
    <property type="component" value="Unassembled WGS sequence"/>
</dbReference>
<proteinExistence type="predicted"/>
<evidence type="ECO:0000313" key="2">
    <source>
        <dbReference type="Proteomes" id="UP000008363"/>
    </source>
</evidence>
<organism evidence="1 2">
    <name type="scientific">Gordonia rhizosphera NBRC 16068</name>
    <dbReference type="NCBI Taxonomy" id="1108045"/>
    <lineage>
        <taxon>Bacteria</taxon>
        <taxon>Bacillati</taxon>
        <taxon>Actinomycetota</taxon>
        <taxon>Actinomycetes</taxon>
        <taxon>Mycobacteriales</taxon>
        <taxon>Gordoniaceae</taxon>
        <taxon>Gordonia</taxon>
    </lineage>
</organism>
<reference evidence="1 2" key="1">
    <citation type="submission" date="2012-08" db="EMBL/GenBank/DDBJ databases">
        <title>Whole genome shotgun sequence of Gordonia rhizosphera NBRC 16068.</title>
        <authorList>
            <person name="Takarada H."/>
            <person name="Isaki S."/>
            <person name="Hosoyama A."/>
            <person name="Tsuchikane K."/>
            <person name="Katsumata H."/>
            <person name="Baba S."/>
            <person name="Ohji S."/>
            <person name="Yamazaki S."/>
            <person name="Fujita N."/>
        </authorList>
    </citation>
    <scope>NUCLEOTIDE SEQUENCE [LARGE SCALE GENOMIC DNA]</scope>
    <source>
        <strain evidence="1 2">NBRC 16068</strain>
    </source>
</reference>
<dbReference type="AlphaFoldDB" id="K6VVK6"/>
<name>K6VVK6_9ACTN</name>
<evidence type="ECO:0008006" key="3">
    <source>
        <dbReference type="Google" id="ProtNLM"/>
    </source>
</evidence>
<dbReference type="EMBL" id="BAHC01000119">
    <property type="protein sequence ID" value="GAB90920.1"/>
    <property type="molecule type" value="Genomic_DNA"/>
</dbReference>
<protein>
    <recommendedName>
        <fullName evidence="3">Transposase</fullName>
    </recommendedName>
</protein>